<evidence type="ECO:0000313" key="1">
    <source>
        <dbReference type="EMBL" id="MEQ2214745.1"/>
    </source>
</evidence>
<protein>
    <submittedName>
        <fullName evidence="1">Uncharacterized protein</fullName>
    </submittedName>
</protein>
<accession>A0ABV0S3E4</accession>
<proteinExistence type="predicted"/>
<reference evidence="1 2" key="1">
    <citation type="submission" date="2021-06" db="EMBL/GenBank/DDBJ databases">
        <authorList>
            <person name="Palmer J.M."/>
        </authorList>
    </citation>
    <scope>NUCLEOTIDE SEQUENCE [LARGE SCALE GENOMIC DNA]</scope>
    <source>
        <strain evidence="1 2">XC_2019</strain>
        <tissue evidence="1">Muscle</tissue>
    </source>
</reference>
<name>A0ABV0S3E4_9TELE</name>
<dbReference type="EMBL" id="JAHRIN010067609">
    <property type="protein sequence ID" value="MEQ2214745.1"/>
    <property type="molecule type" value="Genomic_DNA"/>
</dbReference>
<gene>
    <name evidence="1" type="ORF">XENOCAPTIV_018605</name>
</gene>
<comment type="caution">
    <text evidence="1">The sequence shown here is derived from an EMBL/GenBank/DDBJ whole genome shotgun (WGS) entry which is preliminary data.</text>
</comment>
<sequence length="101" mass="11521">MTFPLSRTYTDLGSGKGQLKSLQTPHTLHINCLDCYLQVGATERFLLQLAARETRFPPGCFSDEYLTVPEQHHAYFDLTLYSIVKSIVYICTYCLYLCSSL</sequence>
<dbReference type="Proteomes" id="UP001434883">
    <property type="component" value="Unassembled WGS sequence"/>
</dbReference>
<organism evidence="1 2">
    <name type="scientific">Xenoophorus captivus</name>
    <dbReference type="NCBI Taxonomy" id="1517983"/>
    <lineage>
        <taxon>Eukaryota</taxon>
        <taxon>Metazoa</taxon>
        <taxon>Chordata</taxon>
        <taxon>Craniata</taxon>
        <taxon>Vertebrata</taxon>
        <taxon>Euteleostomi</taxon>
        <taxon>Actinopterygii</taxon>
        <taxon>Neopterygii</taxon>
        <taxon>Teleostei</taxon>
        <taxon>Neoteleostei</taxon>
        <taxon>Acanthomorphata</taxon>
        <taxon>Ovalentaria</taxon>
        <taxon>Atherinomorphae</taxon>
        <taxon>Cyprinodontiformes</taxon>
        <taxon>Goodeidae</taxon>
        <taxon>Xenoophorus</taxon>
    </lineage>
</organism>
<evidence type="ECO:0000313" key="2">
    <source>
        <dbReference type="Proteomes" id="UP001434883"/>
    </source>
</evidence>
<keyword evidence="2" id="KW-1185">Reference proteome</keyword>